<evidence type="ECO:0000313" key="3">
    <source>
        <dbReference type="Proteomes" id="UP001177023"/>
    </source>
</evidence>
<organism evidence="2 3">
    <name type="scientific">Mesorhabditis spiculigera</name>
    <dbReference type="NCBI Taxonomy" id="96644"/>
    <lineage>
        <taxon>Eukaryota</taxon>
        <taxon>Metazoa</taxon>
        <taxon>Ecdysozoa</taxon>
        <taxon>Nematoda</taxon>
        <taxon>Chromadorea</taxon>
        <taxon>Rhabditida</taxon>
        <taxon>Rhabditina</taxon>
        <taxon>Rhabditomorpha</taxon>
        <taxon>Rhabditoidea</taxon>
        <taxon>Rhabditidae</taxon>
        <taxon>Mesorhabditinae</taxon>
        <taxon>Mesorhabditis</taxon>
    </lineage>
</organism>
<comment type="caution">
    <text evidence="2">The sequence shown here is derived from an EMBL/GenBank/DDBJ whole genome shotgun (WGS) entry which is preliminary data.</text>
</comment>
<reference evidence="2" key="1">
    <citation type="submission" date="2023-06" db="EMBL/GenBank/DDBJ databases">
        <authorList>
            <person name="Delattre M."/>
        </authorList>
    </citation>
    <scope>NUCLEOTIDE SEQUENCE</scope>
    <source>
        <strain evidence="2">AF72</strain>
    </source>
</reference>
<dbReference type="EMBL" id="CATQJA010002653">
    <property type="protein sequence ID" value="CAJ0578083.1"/>
    <property type="molecule type" value="Genomic_DNA"/>
</dbReference>
<feature type="region of interest" description="Disordered" evidence="1">
    <location>
        <begin position="34"/>
        <end position="96"/>
    </location>
</feature>
<feature type="compositionally biased region" description="Low complexity" evidence="1">
    <location>
        <begin position="34"/>
        <end position="44"/>
    </location>
</feature>
<evidence type="ECO:0000313" key="2">
    <source>
        <dbReference type="EMBL" id="CAJ0578083.1"/>
    </source>
</evidence>
<proteinExistence type="predicted"/>
<name>A0AA36CZ83_9BILA</name>
<evidence type="ECO:0000256" key="1">
    <source>
        <dbReference type="SAM" id="MobiDB-lite"/>
    </source>
</evidence>
<keyword evidence="3" id="KW-1185">Reference proteome</keyword>
<accession>A0AA36CZ83</accession>
<dbReference type="Proteomes" id="UP001177023">
    <property type="component" value="Unassembled WGS sequence"/>
</dbReference>
<feature type="non-terminal residue" evidence="2">
    <location>
        <position position="197"/>
    </location>
</feature>
<dbReference type="AlphaFoldDB" id="A0AA36CZ83"/>
<feature type="region of interest" description="Disordered" evidence="1">
    <location>
        <begin position="178"/>
        <end position="197"/>
    </location>
</feature>
<protein>
    <submittedName>
        <fullName evidence="2">Uncharacterized protein</fullName>
    </submittedName>
</protein>
<gene>
    <name evidence="2" type="ORF">MSPICULIGERA_LOCUS16347</name>
</gene>
<sequence length="197" mass="20987">MAVAVSFETIPEPLLRHLESLMRAGGSDIISVTVRGTGTSTSRSNSVAPPSSRPRKNSSAGSRGPVLRKPNGKPCSETSVEPGFRGRSKGLKQSTGLKPYQVSSVLSLNGLASMSSRSPDCATEVMFPPAAKMSGHSLSNASTQLNILEESYRSPKLDSQKVGGDHLSYMSCPSMLFSPGDFSNLSDNEETDKRVRH</sequence>